<protein>
    <recommendedName>
        <fullName evidence="8">Cytosine-specific methyltransferase</fullName>
        <ecNumber evidence="8">2.1.1.37</ecNumber>
    </recommendedName>
</protein>
<organism evidence="9 10">
    <name type="scientific">Hyunsoonleella pacifica</name>
    <dbReference type="NCBI Taxonomy" id="1080224"/>
    <lineage>
        <taxon>Bacteria</taxon>
        <taxon>Pseudomonadati</taxon>
        <taxon>Bacteroidota</taxon>
        <taxon>Flavobacteriia</taxon>
        <taxon>Flavobacteriales</taxon>
        <taxon>Flavobacteriaceae</taxon>
    </lineage>
</organism>
<evidence type="ECO:0000256" key="1">
    <source>
        <dbReference type="ARBA" id="ARBA00022603"/>
    </source>
</evidence>
<keyword evidence="3 6" id="KW-0949">S-adenosyl-L-methionine</keyword>
<dbReference type="GO" id="GO:0044027">
    <property type="term" value="P:negative regulation of gene expression via chromosomal CpG island methylation"/>
    <property type="evidence" value="ECO:0007669"/>
    <property type="project" value="TreeGrafter"/>
</dbReference>
<dbReference type="OrthoDB" id="32195at2"/>
<evidence type="ECO:0000256" key="2">
    <source>
        <dbReference type="ARBA" id="ARBA00022679"/>
    </source>
</evidence>
<dbReference type="InterPro" id="IPR031303">
    <property type="entry name" value="C5_meth_CS"/>
</dbReference>
<sequence length="332" mass="37578">MSKTLKYIDLFSGAGGFSLGFDNKGFQNVFSVDIEPSFCETYKHNFPNHNLIQKDICEVTNSELKYLKEFDDIDVVIGGPPCQGFSIAGNIGRQFINDPRNRLFKEFVRVVEVIQPSFFVMENVARLYNHNKGKTRAEIITDFENLGYKVECKILNSADYGVPQVRKRAIFIGSKTKNTIIFPEKEIDEYVTVREALSSYPKLKSGQESKVPNHVAMSHSEQMLHKMSFVSDGGNRSEIPIAIRPKSGDVRKYIKYASNKPSVTVTGDMRKIFHYEQNRALTVRELAKLQSFPDNFVFKGTKISQQQQVGNSVPPKMAEAIASVIIKMSKHV</sequence>
<evidence type="ECO:0000256" key="7">
    <source>
        <dbReference type="RuleBase" id="RU000416"/>
    </source>
</evidence>
<keyword evidence="2 6" id="KW-0808">Transferase</keyword>
<evidence type="ECO:0000313" key="9">
    <source>
        <dbReference type="EMBL" id="TBN15358.1"/>
    </source>
</evidence>
<evidence type="ECO:0000256" key="4">
    <source>
        <dbReference type="ARBA" id="ARBA00022747"/>
    </source>
</evidence>
<dbReference type="RefSeq" id="WP_130936845.1">
    <property type="nucleotide sequence ID" value="NZ_BMEE01000004.1"/>
</dbReference>
<dbReference type="PROSITE" id="PS00095">
    <property type="entry name" value="C5_MTASE_2"/>
    <property type="match status" value="1"/>
</dbReference>
<dbReference type="CDD" id="cd00315">
    <property type="entry name" value="Cyt_C5_DNA_methylase"/>
    <property type="match status" value="1"/>
</dbReference>
<dbReference type="GO" id="GO:0003886">
    <property type="term" value="F:DNA (cytosine-5-)-methyltransferase activity"/>
    <property type="evidence" value="ECO:0007669"/>
    <property type="project" value="UniProtKB-EC"/>
</dbReference>
<dbReference type="Gene3D" id="3.90.120.10">
    <property type="entry name" value="DNA Methylase, subunit A, domain 2"/>
    <property type="match status" value="1"/>
</dbReference>
<comment type="catalytic activity">
    <reaction evidence="5 8">
        <text>a 2'-deoxycytidine in DNA + S-adenosyl-L-methionine = a 5-methyl-2'-deoxycytidine in DNA + S-adenosyl-L-homocysteine + H(+)</text>
        <dbReference type="Rhea" id="RHEA:13681"/>
        <dbReference type="Rhea" id="RHEA-COMP:11369"/>
        <dbReference type="Rhea" id="RHEA-COMP:11370"/>
        <dbReference type="ChEBI" id="CHEBI:15378"/>
        <dbReference type="ChEBI" id="CHEBI:57856"/>
        <dbReference type="ChEBI" id="CHEBI:59789"/>
        <dbReference type="ChEBI" id="CHEBI:85452"/>
        <dbReference type="ChEBI" id="CHEBI:85454"/>
        <dbReference type="EC" id="2.1.1.37"/>
    </reaction>
</comment>
<evidence type="ECO:0000313" key="10">
    <source>
        <dbReference type="Proteomes" id="UP000292372"/>
    </source>
</evidence>
<dbReference type="GO" id="GO:0032259">
    <property type="term" value="P:methylation"/>
    <property type="evidence" value="ECO:0007669"/>
    <property type="project" value="UniProtKB-KW"/>
</dbReference>
<keyword evidence="4" id="KW-0680">Restriction system</keyword>
<dbReference type="GO" id="GO:0003677">
    <property type="term" value="F:DNA binding"/>
    <property type="evidence" value="ECO:0007669"/>
    <property type="project" value="TreeGrafter"/>
</dbReference>
<comment type="caution">
    <text evidence="9">The sequence shown here is derived from an EMBL/GenBank/DDBJ whole genome shotgun (WGS) entry which is preliminary data.</text>
</comment>
<dbReference type="EMBL" id="SIRS01000004">
    <property type="protein sequence ID" value="TBN15358.1"/>
    <property type="molecule type" value="Genomic_DNA"/>
</dbReference>
<dbReference type="Pfam" id="PF00145">
    <property type="entry name" value="DNA_methylase"/>
    <property type="match status" value="1"/>
</dbReference>
<dbReference type="PROSITE" id="PS00094">
    <property type="entry name" value="C5_MTASE_1"/>
    <property type="match status" value="1"/>
</dbReference>
<dbReference type="InterPro" id="IPR018117">
    <property type="entry name" value="C5_DNA_meth_AS"/>
</dbReference>
<proteinExistence type="inferred from homology"/>
<evidence type="ECO:0000256" key="3">
    <source>
        <dbReference type="ARBA" id="ARBA00022691"/>
    </source>
</evidence>
<keyword evidence="1 6" id="KW-0489">Methyltransferase</keyword>
<dbReference type="AlphaFoldDB" id="A0A4Q9FM14"/>
<keyword evidence="10" id="KW-1185">Reference proteome</keyword>
<dbReference type="InterPro" id="IPR029063">
    <property type="entry name" value="SAM-dependent_MTases_sf"/>
</dbReference>
<evidence type="ECO:0000256" key="6">
    <source>
        <dbReference type="PROSITE-ProRule" id="PRU01016"/>
    </source>
</evidence>
<dbReference type="PROSITE" id="PS51679">
    <property type="entry name" value="SAM_MT_C5"/>
    <property type="match status" value="1"/>
</dbReference>
<dbReference type="InterPro" id="IPR050390">
    <property type="entry name" value="C5-Methyltransferase"/>
</dbReference>
<gene>
    <name evidence="9" type="ORF">EYD46_09455</name>
</gene>
<dbReference type="Gene3D" id="3.40.50.150">
    <property type="entry name" value="Vaccinia Virus protein VP39"/>
    <property type="match status" value="1"/>
</dbReference>
<dbReference type="GO" id="GO:0009307">
    <property type="term" value="P:DNA restriction-modification system"/>
    <property type="evidence" value="ECO:0007669"/>
    <property type="project" value="UniProtKB-KW"/>
</dbReference>
<dbReference type="EC" id="2.1.1.37" evidence="8"/>
<dbReference type="PRINTS" id="PR00105">
    <property type="entry name" value="C5METTRFRASE"/>
</dbReference>
<name>A0A4Q9FM14_9FLAO</name>
<dbReference type="InterPro" id="IPR001525">
    <property type="entry name" value="C5_MeTfrase"/>
</dbReference>
<dbReference type="NCBIfam" id="TIGR00675">
    <property type="entry name" value="dcm"/>
    <property type="match status" value="1"/>
</dbReference>
<evidence type="ECO:0000256" key="5">
    <source>
        <dbReference type="ARBA" id="ARBA00047422"/>
    </source>
</evidence>
<comment type="similarity">
    <text evidence="6 7">Belongs to the class I-like SAM-binding methyltransferase superfamily. C5-methyltransferase family.</text>
</comment>
<dbReference type="PANTHER" id="PTHR10629:SF52">
    <property type="entry name" value="DNA (CYTOSINE-5)-METHYLTRANSFERASE 1"/>
    <property type="match status" value="1"/>
</dbReference>
<dbReference type="PANTHER" id="PTHR10629">
    <property type="entry name" value="CYTOSINE-SPECIFIC METHYLTRANSFERASE"/>
    <property type="match status" value="1"/>
</dbReference>
<accession>A0A4Q9FM14</accession>
<feature type="active site" evidence="6">
    <location>
        <position position="82"/>
    </location>
</feature>
<reference evidence="9 10" key="1">
    <citation type="journal article" date="2015" name="Int. J. Syst. Evol. Microbiol.">
        <title>Hyunsoonleella pacifica sp. nov., isolated from seawater of South Pacific Gyre.</title>
        <authorList>
            <person name="Gao X."/>
            <person name="Zhang Z."/>
            <person name="Dai X."/>
            <person name="Zhang X.H."/>
        </authorList>
    </citation>
    <scope>NUCLEOTIDE SEQUENCE [LARGE SCALE GENOMIC DNA]</scope>
    <source>
        <strain evidence="9 10">SW033</strain>
    </source>
</reference>
<dbReference type="SUPFAM" id="SSF53335">
    <property type="entry name" value="S-adenosyl-L-methionine-dependent methyltransferases"/>
    <property type="match status" value="1"/>
</dbReference>
<dbReference type="Proteomes" id="UP000292372">
    <property type="component" value="Unassembled WGS sequence"/>
</dbReference>
<evidence type="ECO:0000256" key="8">
    <source>
        <dbReference type="RuleBase" id="RU000417"/>
    </source>
</evidence>